<evidence type="ECO:0000313" key="1">
    <source>
        <dbReference type="EMBL" id="XAO35502.1"/>
    </source>
</evidence>
<organism evidence="1 2">
    <name type="scientific">Gordonia phage Morgana</name>
    <dbReference type="NCBI Taxonomy" id="3137292"/>
    <lineage>
        <taxon>Viruses</taxon>
        <taxon>Duplodnaviria</taxon>
        <taxon>Heunggongvirae</taxon>
        <taxon>Uroviricota</taxon>
        <taxon>Caudoviricetes</taxon>
        <taxon>Kruegerviridae</taxon>
        <taxon>Cafassovirus</taxon>
        <taxon>Cafassovirus morgana</taxon>
    </lineage>
</organism>
<dbReference type="Proteomes" id="UP001494874">
    <property type="component" value="Segment"/>
</dbReference>
<evidence type="ECO:0000313" key="2">
    <source>
        <dbReference type="Proteomes" id="UP001494874"/>
    </source>
</evidence>
<keyword evidence="2" id="KW-1185">Reference proteome</keyword>
<reference evidence="1 2" key="1">
    <citation type="submission" date="2024-03" db="EMBL/GenBank/DDBJ databases">
        <authorList>
            <person name="Shriver K.J."/>
            <person name="Jarquin D.M."/>
            <person name="Bolanos-Abarca L."/>
            <person name="Cohen Z.M."/>
            <person name="Hayes E."/>
            <person name="Mustafa Y."/>
            <person name="Pacheco-Mendoza M."/>
            <person name="Broussard A.C."/>
            <person name="Fogarty M.P."/>
            <person name="Ko C."/>
            <person name="Russell D.A."/>
            <person name="Jacobs-Sera D."/>
            <person name="Hatfull G.F."/>
        </authorList>
    </citation>
    <scope>NUCLEOTIDE SEQUENCE [LARGE SCALE GENOMIC DNA]</scope>
</reference>
<proteinExistence type="predicted"/>
<name>A0AAX4RBR8_9CAUD</name>
<sequence>MTVSVGRFDSEQELTDYLDSLNDLGLAPEVSTMDSAGFSTLCVLQAPGGDGWAVAYYGVTDPDTGSIVGECDSGWVQPLRSLGDRRDSRGWQPKWPVYGLVNHV</sequence>
<gene>
    <name evidence="1" type="primary">68</name>
    <name evidence="1" type="ORF">SEA_MORGANA_68</name>
</gene>
<accession>A0AAX4RBR8</accession>
<evidence type="ECO:0008006" key="3">
    <source>
        <dbReference type="Google" id="ProtNLM"/>
    </source>
</evidence>
<protein>
    <recommendedName>
        <fullName evidence="3">Minor tail protein</fullName>
    </recommendedName>
</protein>
<dbReference type="EMBL" id="PP537962">
    <property type="protein sequence ID" value="XAO35502.1"/>
    <property type="molecule type" value="Genomic_DNA"/>
</dbReference>